<protein>
    <recommendedName>
        <fullName evidence="4">Transmembrane protein</fullName>
    </recommendedName>
</protein>
<keyword evidence="1" id="KW-0812">Transmembrane</keyword>
<dbReference type="AlphaFoldDB" id="B1YZD3"/>
<keyword evidence="1" id="KW-0472">Membrane</keyword>
<evidence type="ECO:0000256" key="1">
    <source>
        <dbReference type="SAM" id="Phobius"/>
    </source>
</evidence>
<dbReference type="Proteomes" id="UP000001680">
    <property type="component" value="Chromosome 2"/>
</dbReference>
<evidence type="ECO:0000313" key="3">
    <source>
        <dbReference type="Proteomes" id="UP000001680"/>
    </source>
</evidence>
<keyword evidence="1" id="KW-1133">Transmembrane helix</keyword>
<reference evidence="3" key="1">
    <citation type="submission" date="2008-04" db="EMBL/GenBank/DDBJ databases">
        <title>Complete sequence of chromosome 2 of Burkholderia ambifaria MC40-6.</title>
        <authorList>
            <person name="Copeland A."/>
            <person name="Lucas S."/>
            <person name="Lapidus A."/>
            <person name="Glavina del Rio T."/>
            <person name="Dalin E."/>
            <person name="Tice H."/>
            <person name="Pitluck S."/>
            <person name="Chain P."/>
            <person name="Malfatti S."/>
            <person name="Shin M."/>
            <person name="Vergez L."/>
            <person name="Lang D."/>
            <person name="Schmutz J."/>
            <person name="Larimer F."/>
            <person name="Land M."/>
            <person name="Hauser L."/>
            <person name="Kyrpides N."/>
            <person name="Lykidis A."/>
            <person name="Ramette A."/>
            <person name="Konstantinidis K."/>
            <person name="Tiedje J."/>
            <person name="Richardson P."/>
        </authorList>
    </citation>
    <scope>NUCLEOTIDE SEQUENCE [LARGE SCALE GENOMIC DNA]</scope>
    <source>
        <strain evidence="3">MC40-6</strain>
    </source>
</reference>
<accession>B1YZD3</accession>
<dbReference type="RefSeq" id="WP_012365324.1">
    <property type="nucleotide sequence ID" value="NC_010552.1"/>
</dbReference>
<gene>
    <name evidence="2" type="ordered locus">BamMC406_3431</name>
</gene>
<dbReference type="HOGENOM" id="CLU_187447_0_0_4"/>
<dbReference type="KEGG" id="bac:BamMC406_3431"/>
<evidence type="ECO:0008006" key="4">
    <source>
        <dbReference type="Google" id="ProtNLM"/>
    </source>
</evidence>
<dbReference type="EMBL" id="CP001026">
    <property type="protein sequence ID" value="ACB65898.1"/>
    <property type="molecule type" value="Genomic_DNA"/>
</dbReference>
<evidence type="ECO:0000313" key="2">
    <source>
        <dbReference type="EMBL" id="ACB65898.1"/>
    </source>
</evidence>
<name>B1YZD3_BURA4</name>
<sequence length="94" mass="10946">MDKKRIVRRFVDWTDGWNREFHQAIEAKVQAEYSRMYSNPEGGKVALEQMDSRMRQMREFYYARMTNTAMLLVAVSSALVSLCALVVSIIALKH</sequence>
<dbReference type="OrthoDB" id="9035123at2"/>
<feature type="transmembrane region" description="Helical" evidence="1">
    <location>
        <begin position="68"/>
        <end position="92"/>
    </location>
</feature>
<organism evidence="2 3">
    <name type="scientific">Burkholderia ambifaria (strain MC40-6)</name>
    <dbReference type="NCBI Taxonomy" id="398577"/>
    <lineage>
        <taxon>Bacteria</taxon>
        <taxon>Pseudomonadati</taxon>
        <taxon>Pseudomonadota</taxon>
        <taxon>Betaproteobacteria</taxon>
        <taxon>Burkholderiales</taxon>
        <taxon>Burkholderiaceae</taxon>
        <taxon>Burkholderia</taxon>
        <taxon>Burkholderia cepacia complex</taxon>
    </lineage>
</organism>
<proteinExistence type="predicted"/>